<dbReference type="InterPro" id="IPR017871">
    <property type="entry name" value="ABC_transporter-like_CS"/>
</dbReference>
<dbReference type="KEGG" id="far:ABE41_011110"/>
<dbReference type="SUPFAM" id="SSF52540">
    <property type="entry name" value="P-loop containing nucleoside triphosphate hydrolases"/>
    <property type="match status" value="2"/>
</dbReference>
<gene>
    <name evidence="10" type="ORF">ABE41_011110</name>
</gene>
<dbReference type="Gene3D" id="3.40.50.300">
    <property type="entry name" value="P-loop containing nucleotide triphosphate hydrolases"/>
    <property type="match status" value="2"/>
</dbReference>
<evidence type="ECO:0000256" key="2">
    <source>
        <dbReference type="ARBA" id="ARBA00005417"/>
    </source>
</evidence>
<dbReference type="CDD" id="cd03225">
    <property type="entry name" value="ABC_cobalt_CbiO_domain1"/>
    <property type="match status" value="2"/>
</dbReference>
<proteinExistence type="inferred from homology"/>
<evidence type="ECO:0000256" key="5">
    <source>
        <dbReference type="ARBA" id="ARBA00022741"/>
    </source>
</evidence>
<evidence type="ECO:0000256" key="7">
    <source>
        <dbReference type="ARBA" id="ARBA00022967"/>
    </source>
</evidence>
<keyword evidence="7" id="KW-1278">Translocase</keyword>
<sequence length="489" mass="55914">MECITSVNKLRLMFPEEEELLFKDLSVSFQKGEKVLLLGPSGCGKSTLLQVLSGLIPRSIDIPIKSESIQIPDSWGFVFQDPDSQFCMPFVDEEIAFVLENLRVPRKEMPSRIKELLYTVGLHLDDIHTEIRTLSGGMKQRLALASVLALDPEVIFLDEPTALIDEEGTAQVWDTVKVISKDKTVIIVEHKIDQIIDFIDRVIVFTHDGKIIADGNSTYVFSNFKDELKKFGIWYPGAWEEYKEENVQNTFTKHSDNMLRLENFQGYRKKEIAITLEKAAVHSGEWITITGDNGAGKSTLLLSMMQLLKTSGDYTIDGRPIKNFADLQNKAYFVFQNPEYQFLTNSVIDEITYELRQRNEENNVDVIKKANELLTIFGLNDQQKQHPYNLSLGQKRRLSVATAFIQNPQLLLLDEPTFGQDSKNTFKLLELLQEESQKGTIIIMVTHDLNIIHHFATRIWEVKNGKVINDWKKDKKKRGSGDNVYAYSI</sequence>
<dbReference type="EMBL" id="CP016761">
    <property type="protein sequence ID" value="ANX12560.1"/>
    <property type="molecule type" value="Genomic_DNA"/>
</dbReference>
<evidence type="ECO:0000256" key="4">
    <source>
        <dbReference type="ARBA" id="ARBA00022475"/>
    </source>
</evidence>
<dbReference type="GO" id="GO:0043190">
    <property type="term" value="C:ATP-binding cassette (ABC) transporter complex"/>
    <property type="evidence" value="ECO:0007669"/>
    <property type="project" value="TreeGrafter"/>
</dbReference>
<dbReference type="InterPro" id="IPR050095">
    <property type="entry name" value="ECF_ABC_transporter_ATP-bd"/>
</dbReference>
<evidence type="ECO:0000313" key="11">
    <source>
        <dbReference type="Proteomes" id="UP000077412"/>
    </source>
</evidence>
<dbReference type="PANTHER" id="PTHR43553">
    <property type="entry name" value="HEAVY METAL TRANSPORTER"/>
    <property type="match status" value="1"/>
</dbReference>
<dbReference type="InterPro" id="IPR003593">
    <property type="entry name" value="AAA+_ATPase"/>
</dbReference>
<comment type="subcellular location">
    <subcellularLocation>
        <location evidence="1">Cell membrane</location>
        <topology evidence="1">Peripheral membrane protein</topology>
    </subcellularLocation>
</comment>
<evidence type="ECO:0000256" key="8">
    <source>
        <dbReference type="ARBA" id="ARBA00023136"/>
    </source>
</evidence>
<organism evidence="10 11">
    <name type="scientific">Fictibacillus arsenicus</name>
    <dbReference type="NCBI Taxonomy" id="255247"/>
    <lineage>
        <taxon>Bacteria</taxon>
        <taxon>Bacillati</taxon>
        <taxon>Bacillota</taxon>
        <taxon>Bacilli</taxon>
        <taxon>Bacillales</taxon>
        <taxon>Fictibacillaceae</taxon>
        <taxon>Fictibacillus</taxon>
    </lineage>
</organism>
<dbReference type="Proteomes" id="UP000077412">
    <property type="component" value="Chromosome"/>
</dbReference>
<evidence type="ECO:0000256" key="6">
    <source>
        <dbReference type="ARBA" id="ARBA00022840"/>
    </source>
</evidence>
<dbReference type="GO" id="GO:0016887">
    <property type="term" value="F:ATP hydrolysis activity"/>
    <property type="evidence" value="ECO:0007669"/>
    <property type="project" value="InterPro"/>
</dbReference>
<dbReference type="STRING" id="255247.ABE41_011110"/>
<keyword evidence="5" id="KW-0547">Nucleotide-binding</keyword>
<evidence type="ECO:0000256" key="1">
    <source>
        <dbReference type="ARBA" id="ARBA00004202"/>
    </source>
</evidence>
<feature type="domain" description="ABC transporter" evidence="9">
    <location>
        <begin position="259"/>
        <end position="489"/>
    </location>
</feature>
<reference evidence="10 11" key="1">
    <citation type="submission" date="2016-08" db="EMBL/GenBank/DDBJ databases">
        <title>Complete genome sequence of Fictibacillus arsenicus G25-54, a strain with toxicity to nematodes and a potential arsenic-resistance activity.</title>
        <authorList>
            <person name="Zheng Z."/>
        </authorList>
    </citation>
    <scope>NUCLEOTIDE SEQUENCE [LARGE SCALE GENOMIC DNA]</scope>
    <source>
        <strain evidence="10 11">G25-54</strain>
    </source>
</reference>
<dbReference type="Pfam" id="PF00005">
    <property type="entry name" value="ABC_tran"/>
    <property type="match status" value="2"/>
</dbReference>
<comment type="similarity">
    <text evidence="2">Belongs to the ABC transporter superfamily.</text>
</comment>
<dbReference type="OrthoDB" id="9799175at2"/>
<dbReference type="InterPro" id="IPR015856">
    <property type="entry name" value="ABC_transpr_CbiO/EcfA_su"/>
</dbReference>
<keyword evidence="3" id="KW-0813">Transport</keyword>
<feature type="domain" description="ABC transporter" evidence="9">
    <location>
        <begin position="7"/>
        <end position="233"/>
    </location>
</feature>
<keyword evidence="11" id="KW-1185">Reference proteome</keyword>
<keyword evidence="6" id="KW-0067">ATP-binding</keyword>
<dbReference type="GO" id="GO:0005524">
    <property type="term" value="F:ATP binding"/>
    <property type="evidence" value="ECO:0007669"/>
    <property type="project" value="UniProtKB-KW"/>
</dbReference>
<protein>
    <submittedName>
        <fullName evidence="10">ABC transporter</fullName>
    </submittedName>
</protein>
<keyword evidence="8" id="KW-0472">Membrane</keyword>
<dbReference type="InterPro" id="IPR027417">
    <property type="entry name" value="P-loop_NTPase"/>
</dbReference>
<evidence type="ECO:0000259" key="9">
    <source>
        <dbReference type="PROSITE" id="PS50893"/>
    </source>
</evidence>
<dbReference type="PROSITE" id="PS00211">
    <property type="entry name" value="ABC_TRANSPORTER_1"/>
    <property type="match status" value="2"/>
</dbReference>
<dbReference type="AlphaFoldDB" id="A0A1B1Z547"/>
<dbReference type="RefSeq" id="WP_066290104.1">
    <property type="nucleotide sequence ID" value="NZ_CP016761.1"/>
</dbReference>
<evidence type="ECO:0000313" key="10">
    <source>
        <dbReference type="EMBL" id="ANX12560.1"/>
    </source>
</evidence>
<dbReference type="GO" id="GO:0042626">
    <property type="term" value="F:ATPase-coupled transmembrane transporter activity"/>
    <property type="evidence" value="ECO:0007669"/>
    <property type="project" value="TreeGrafter"/>
</dbReference>
<dbReference type="PROSITE" id="PS50893">
    <property type="entry name" value="ABC_TRANSPORTER_2"/>
    <property type="match status" value="2"/>
</dbReference>
<keyword evidence="4" id="KW-1003">Cell membrane</keyword>
<dbReference type="InterPro" id="IPR003439">
    <property type="entry name" value="ABC_transporter-like_ATP-bd"/>
</dbReference>
<dbReference type="SMART" id="SM00382">
    <property type="entry name" value="AAA"/>
    <property type="match status" value="2"/>
</dbReference>
<accession>A0A1B1Z547</accession>
<name>A0A1B1Z547_9BACL</name>
<evidence type="ECO:0000256" key="3">
    <source>
        <dbReference type="ARBA" id="ARBA00022448"/>
    </source>
</evidence>